<feature type="domain" description="Aminoglycoside phosphotransferase" evidence="1">
    <location>
        <begin position="59"/>
        <end position="269"/>
    </location>
</feature>
<proteinExistence type="predicted"/>
<gene>
    <name evidence="2" type="ORF">DSM5745_02206</name>
</gene>
<dbReference type="PANTHER" id="PTHR21310">
    <property type="entry name" value="AMINOGLYCOSIDE PHOSPHOTRANSFERASE-RELATED-RELATED"/>
    <property type="match status" value="1"/>
</dbReference>
<dbReference type="Pfam" id="PF01636">
    <property type="entry name" value="APH"/>
    <property type="match status" value="1"/>
</dbReference>
<dbReference type="Proteomes" id="UP000256690">
    <property type="component" value="Unassembled WGS sequence"/>
</dbReference>
<evidence type="ECO:0000259" key="1">
    <source>
        <dbReference type="Pfam" id="PF01636"/>
    </source>
</evidence>
<sequence length="309" mass="36115">MSKWEPVSVPYKSDTLPLPPLPTTEEILNCPNVLWDRSSKVVAINDEIVVKFGGTKTWEGQALIYLERHVPEVSAPRLYAMYKEWDEEYHCDQVFMIMQRAPGVQLDTIWDSLTESEKDDIVSKLKQNFDIMREVQCPFSSEAGDFFGSLDGGAPPHYLFFSQKGDKILLGPYHGEEAFIKGLVDNFRAFTKRNRRPDYKVRYYEKYLAQVLKGHRPRLTHGDVQRKNIMVNEIPSRKNDKGERSFDVVLVDWVNSGWFPEYWDFFCASAPLIFEYWEEDWCWRVQEFLQVFPAELGIMRMLDKDLGGL</sequence>
<evidence type="ECO:0000313" key="2">
    <source>
        <dbReference type="EMBL" id="RDW90431.1"/>
    </source>
</evidence>
<dbReference type="InterPro" id="IPR011009">
    <property type="entry name" value="Kinase-like_dom_sf"/>
</dbReference>
<protein>
    <recommendedName>
        <fullName evidence="1">Aminoglycoside phosphotransferase domain-containing protein</fullName>
    </recommendedName>
</protein>
<comment type="caution">
    <text evidence="2">The sequence shown here is derived from an EMBL/GenBank/DDBJ whole genome shotgun (WGS) entry which is preliminary data.</text>
</comment>
<evidence type="ECO:0000313" key="3">
    <source>
        <dbReference type="Proteomes" id="UP000256690"/>
    </source>
</evidence>
<dbReference type="AlphaFoldDB" id="A0A3D8SW97"/>
<dbReference type="RefSeq" id="XP_026607385.1">
    <property type="nucleotide sequence ID" value="XM_026744222.1"/>
</dbReference>
<organism evidence="2 3">
    <name type="scientific">Aspergillus mulundensis</name>
    <dbReference type="NCBI Taxonomy" id="1810919"/>
    <lineage>
        <taxon>Eukaryota</taxon>
        <taxon>Fungi</taxon>
        <taxon>Dikarya</taxon>
        <taxon>Ascomycota</taxon>
        <taxon>Pezizomycotina</taxon>
        <taxon>Eurotiomycetes</taxon>
        <taxon>Eurotiomycetidae</taxon>
        <taxon>Eurotiales</taxon>
        <taxon>Aspergillaceae</taxon>
        <taxon>Aspergillus</taxon>
        <taxon>Aspergillus subgen. Nidulantes</taxon>
    </lineage>
</organism>
<dbReference type="SUPFAM" id="SSF56112">
    <property type="entry name" value="Protein kinase-like (PK-like)"/>
    <property type="match status" value="1"/>
</dbReference>
<dbReference type="GeneID" id="38112576"/>
<accession>A0A3D8SW97</accession>
<dbReference type="InterPro" id="IPR051678">
    <property type="entry name" value="AGP_Transferase"/>
</dbReference>
<reference evidence="2 3" key="1">
    <citation type="journal article" date="2018" name="IMA Fungus">
        <title>IMA Genome-F 9: Draft genome sequence of Annulohypoxylon stygium, Aspergillus mulundensis, Berkeleyomyces basicola (syn. Thielaviopsis basicola), Ceratocystis smalleyi, two Cercospora beticola strains, Coleophoma cylindrospora, Fusarium fracticaudum, Phialophora cf. hyalina, and Morchella septimelata.</title>
        <authorList>
            <person name="Wingfield B.D."/>
            <person name="Bills G.F."/>
            <person name="Dong Y."/>
            <person name="Huang W."/>
            <person name="Nel W.J."/>
            <person name="Swalarsk-Parry B.S."/>
            <person name="Vaghefi N."/>
            <person name="Wilken P.M."/>
            <person name="An Z."/>
            <person name="de Beer Z.W."/>
            <person name="De Vos L."/>
            <person name="Chen L."/>
            <person name="Duong T.A."/>
            <person name="Gao Y."/>
            <person name="Hammerbacher A."/>
            <person name="Kikkert J.R."/>
            <person name="Li Y."/>
            <person name="Li H."/>
            <person name="Li K."/>
            <person name="Li Q."/>
            <person name="Liu X."/>
            <person name="Ma X."/>
            <person name="Naidoo K."/>
            <person name="Pethybridge S.J."/>
            <person name="Sun J."/>
            <person name="Steenkamp E.T."/>
            <person name="van der Nest M.A."/>
            <person name="van Wyk S."/>
            <person name="Wingfield M.J."/>
            <person name="Xiong C."/>
            <person name="Yue Q."/>
            <person name="Zhang X."/>
        </authorList>
    </citation>
    <scope>NUCLEOTIDE SEQUENCE [LARGE SCALE GENOMIC DNA]</scope>
    <source>
        <strain evidence="2 3">DSM 5745</strain>
    </source>
</reference>
<dbReference type="OrthoDB" id="4177236at2759"/>
<dbReference type="STRING" id="1810919.A0A3D8SW97"/>
<dbReference type="PANTHER" id="PTHR21310:SF48">
    <property type="entry name" value="AMINOGLYCOSIDE PHOSPHOTRANSFERASE DOMAIN-CONTAINING PROTEIN"/>
    <property type="match status" value="1"/>
</dbReference>
<keyword evidence="3" id="KW-1185">Reference proteome</keyword>
<dbReference type="InterPro" id="IPR002575">
    <property type="entry name" value="Aminoglycoside_PTrfase"/>
</dbReference>
<name>A0A3D8SW97_9EURO</name>
<dbReference type="EMBL" id="PVWQ01000002">
    <property type="protein sequence ID" value="RDW90431.1"/>
    <property type="molecule type" value="Genomic_DNA"/>
</dbReference>